<name>A0A7J7JS02_BUGNE</name>
<dbReference type="EMBL" id="VXIV02001953">
    <property type="protein sequence ID" value="KAF6028421.1"/>
    <property type="molecule type" value="Genomic_DNA"/>
</dbReference>
<keyword evidence="2" id="KW-1133">Transmembrane helix</keyword>
<gene>
    <name evidence="3" type="ORF">EB796_013262</name>
</gene>
<evidence type="ECO:0000256" key="2">
    <source>
        <dbReference type="SAM" id="Phobius"/>
    </source>
</evidence>
<dbReference type="AlphaFoldDB" id="A0A7J7JS02"/>
<evidence type="ECO:0000256" key="1">
    <source>
        <dbReference type="SAM" id="Coils"/>
    </source>
</evidence>
<keyword evidence="4" id="KW-1185">Reference proteome</keyword>
<keyword evidence="1" id="KW-0175">Coiled coil</keyword>
<protein>
    <submittedName>
        <fullName evidence="3">OTUD6B</fullName>
    </submittedName>
</protein>
<accession>A0A7J7JS02</accession>
<reference evidence="3" key="1">
    <citation type="submission" date="2020-06" db="EMBL/GenBank/DDBJ databases">
        <title>Draft genome of Bugula neritina, a colonial animal packing powerful symbionts and potential medicines.</title>
        <authorList>
            <person name="Rayko M."/>
        </authorList>
    </citation>
    <scope>NUCLEOTIDE SEQUENCE [LARGE SCALE GENOMIC DNA]</scope>
    <source>
        <strain evidence="3">Kwan_BN1</strain>
    </source>
</reference>
<keyword evidence="2" id="KW-0472">Membrane</keyword>
<dbReference type="Proteomes" id="UP000593567">
    <property type="component" value="Unassembled WGS sequence"/>
</dbReference>
<evidence type="ECO:0000313" key="3">
    <source>
        <dbReference type="EMBL" id="KAF6028421.1"/>
    </source>
</evidence>
<sequence>MDHVEFLQFSLVVEIMEATDLAIKHKQERKELQAKAQKIKHAVPKGDKKRLKETKQEIAKLEMELDAKHQQELQEQELKDSTAAVTLEEKNLLCGGKVGAVENTVGKKSKAAKRRVSLFSLIVSSCFVQWTFIIDSKMLMVLVS</sequence>
<feature type="coiled-coil region" evidence="1">
    <location>
        <begin position="15"/>
        <end position="71"/>
    </location>
</feature>
<organism evidence="3 4">
    <name type="scientific">Bugula neritina</name>
    <name type="common">Brown bryozoan</name>
    <name type="synonym">Sertularia neritina</name>
    <dbReference type="NCBI Taxonomy" id="10212"/>
    <lineage>
        <taxon>Eukaryota</taxon>
        <taxon>Metazoa</taxon>
        <taxon>Spiralia</taxon>
        <taxon>Lophotrochozoa</taxon>
        <taxon>Bryozoa</taxon>
        <taxon>Gymnolaemata</taxon>
        <taxon>Cheilostomatida</taxon>
        <taxon>Flustrina</taxon>
        <taxon>Buguloidea</taxon>
        <taxon>Bugulidae</taxon>
        <taxon>Bugula</taxon>
    </lineage>
</organism>
<proteinExistence type="predicted"/>
<comment type="caution">
    <text evidence="3">The sequence shown here is derived from an EMBL/GenBank/DDBJ whole genome shotgun (WGS) entry which is preliminary data.</text>
</comment>
<feature type="transmembrane region" description="Helical" evidence="2">
    <location>
        <begin position="116"/>
        <end position="134"/>
    </location>
</feature>
<keyword evidence="2" id="KW-0812">Transmembrane</keyword>
<dbReference type="OrthoDB" id="415023at2759"/>
<evidence type="ECO:0000313" key="4">
    <source>
        <dbReference type="Proteomes" id="UP000593567"/>
    </source>
</evidence>